<proteinExistence type="predicted"/>
<dbReference type="InterPro" id="IPR051959">
    <property type="entry name" value="PAK1-Kinase_Regulator"/>
</dbReference>
<feature type="region of interest" description="Disordered" evidence="1">
    <location>
        <begin position="428"/>
        <end position="463"/>
    </location>
</feature>
<dbReference type="RefSeq" id="XP_028877498.1">
    <property type="nucleotide sequence ID" value="XM_029031218.1"/>
</dbReference>
<organism evidence="2 3">
    <name type="scientific">Trypanosoma theileri</name>
    <dbReference type="NCBI Taxonomy" id="67003"/>
    <lineage>
        <taxon>Eukaryota</taxon>
        <taxon>Discoba</taxon>
        <taxon>Euglenozoa</taxon>
        <taxon>Kinetoplastea</taxon>
        <taxon>Metakinetoplastina</taxon>
        <taxon>Trypanosomatida</taxon>
        <taxon>Trypanosomatidae</taxon>
        <taxon>Trypanosoma</taxon>
    </lineage>
</organism>
<accession>A0A1X0NFD4</accession>
<dbReference type="AlphaFoldDB" id="A0A1X0NFD4"/>
<reference evidence="2 3" key="1">
    <citation type="submission" date="2017-03" db="EMBL/GenBank/DDBJ databases">
        <title>An alternative strategy for trypanosome survival in the mammalian bloodstream revealed through genome and transcriptome analysis of the ubiquitous bovine parasite Trypanosoma (Megatrypanum) theileri.</title>
        <authorList>
            <person name="Kelly S."/>
            <person name="Ivens A."/>
            <person name="Mott A."/>
            <person name="O'Neill E."/>
            <person name="Emms D."/>
            <person name="Macleod O."/>
            <person name="Voorheis P."/>
            <person name="Matthews J."/>
            <person name="Matthews K."/>
            <person name="Carrington M."/>
        </authorList>
    </citation>
    <scope>NUCLEOTIDE SEQUENCE [LARGE SCALE GENOMIC DNA]</scope>
    <source>
        <strain evidence="2">Edinburgh</strain>
    </source>
</reference>
<dbReference type="SMART" id="SM00320">
    <property type="entry name" value="WD40"/>
    <property type="match status" value="4"/>
</dbReference>
<sequence length="518" mass="56656">MSSKTKSKSNIPAKQRVQDNTDANPPQPTKEITTTNTNTNTNTITSMNSSSTVKSISTAAAAGRSTLGCCGALLVIGTYHSVMAGLVFRRDRLALLFSIKHHDGCINTIAVGDKYIASAGTDERVFLFTNKNHQSHLTPAERAKLRAAAVVNTGDGKDRSGVCMRVRPADLGSIAPPSEVRCLLLTTNGQQLLCGCTDGQLIVYRTRDWSVTLAIPLHEKCVNAIAVHPGNSQQNNNNNNNKNNNNNNNNNKNNKNNNSSSSGVLAVTVGSDRHVAVVDLARGRLLSKWRYNTHTNNTVNNNNNNNNNEKSEEEEEEKRTVKRMRLEVRDEPHAVHFSPSGCYFAILAHHSFTVYETATTRLLTFYQEASTQQELQPHKQLHTFAFVKDETIVFGNESGQLLCAIGPWKREDTQPQPCTLQPVVIHIPTSSSSSSSSSTTTTTSEKGGESKKPERHPTHHTTRVKGLRCVEDTLFSIDAAGAVIAWRMKGGVESTLTLTYICSANCQGRVTTMDVMPL</sequence>
<protein>
    <recommendedName>
        <fullName evidence="4">WD40 repeat-containing protein</fullName>
    </recommendedName>
</protein>
<dbReference type="EMBL" id="NBCO01000071">
    <property type="protein sequence ID" value="ORC83432.1"/>
    <property type="molecule type" value="Genomic_DNA"/>
</dbReference>
<dbReference type="InterPro" id="IPR015943">
    <property type="entry name" value="WD40/YVTN_repeat-like_dom_sf"/>
</dbReference>
<dbReference type="SUPFAM" id="SSF50978">
    <property type="entry name" value="WD40 repeat-like"/>
    <property type="match status" value="1"/>
</dbReference>
<dbReference type="OrthoDB" id="308449at2759"/>
<evidence type="ECO:0000313" key="3">
    <source>
        <dbReference type="Proteomes" id="UP000192257"/>
    </source>
</evidence>
<dbReference type="VEuPathDB" id="TriTrypDB:TM35_000711130"/>
<comment type="caution">
    <text evidence="2">The sequence shown here is derived from an EMBL/GenBank/DDBJ whole genome shotgun (WGS) entry which is preliminary data.</text>
</comment>
<evidence type="ECO:0008006" key="4">
    <source>
        <dbReference type="Google" id="ProtNLM"/>
    </source>
</evidence>
<dbReference type="STRING" id="67003.A0A1X0NFD4"/>
<dbReference type="InterPro" id="IPR036322">
    <property type="entry name" value="WD40_repeat_dom_sf"/>
</dbReference>
<dbReference type="GeneID" id="39990998"/>
<feature type="region of interest" description="Disordered" evidence="1">
    <location>
        <begin position="228"/>
        <end position="264"/>
    </location>
</feature>
<feature type="compositionally biased region" description="Polar residues" evidence="1">
    <location>
        <begin position="1"/>
        <end position="24"/>
    </location>
</feature>
<name>A0A1X0NFD4_9TRYP</name>
<dbReference type="Proteomes" id="UP000192257">
    <property type="component" value="Unassembled WGS sequence"/>
</dbReference>
<evidence type="ECO:0000313" key="2">
    <source>
        <dbReference type="EMBL" id="ORC83432.1"/>
    </source>
</evidence>
<feature type="compositionally biased region" description="Low complexity" evidence="1">
    <location>
        <begin position="231"/>
        <end position="262"/>
    </location>
</feature>
<dbReference type="InterPro" id="IPR001680">
    <property type="entry name" value="WD40_rpt"/>
</dbReference>
<feature type="compositionally biased region" description="Low complexity" evidence="1">
    <location>
        <begin position="294"/>
        <end position="308"/>
    </location>
</feature>
<feature type="region of interest" description="Disordered" evidence="1">
    <location>
        <begin position="294"/>
        <end position="318"/>
    </location>
</feature>
<feature type="compositionally biased region" description="Low complexity" evidence="1">
    <location>
        <begin position="33"/>
        <end position="45"/>
    </location>
</feature>
<feature type="compositionally biased region" description="Low complexity" evidence="1">
    <location>
        <begin position="429"/>
        <end position="444"/>
    </location>
</feature>
<feature type="compositionally biased region" description="Basic and acidic residues" evidence="1">
    <location>
        <begin position="446"/>
        <end position="456"/>
    </location>
</feature>
<keyword evidence="3" id="KW-1185">Reference proteome</keyword>
<dbReference type="PANTHER" id="PTHR44675">
    <property type="entry name" value="PAK1 INTERACTING PROTEIN 1"/>
    <property type="match status" value="1"/>
</dbReference>
<evidence type="ECO:0000256" key="1">
    <source>
        <dbReference type="SAM" id="MobiDB-lite"/>
    </source>
</evidence>
<dbReference type="Gene3D" id="2.130.10.10">
    <property type="entry name" value="YVTN repeat-like/Quinoprotein amine dehydrogenase"/>
    <property type="match status" value="2"/>
</dbReference>
<dbReference type="PANTHER" id="PTHR44675:SF1">
    <property type="entry name" value="P21-ACTIVATED PROTEIN KINASE-INTERACTING PROTEIN 1"/>
    <property type="match status" value="1"/>
</dbReference>
<feature type="region of interest" description="Disordered" evidence="1">
    <location>
        <begin position="1"/>
        <end position="45"/>
    </location>
</feature>
<gene>
    <name evidence="2" type="ORF">TM35_000711130</name>
</gene>